<keyword evidence="3" id="KW-1185">Reference proteome</keyword>
<dbReference type="Gene3D" id="3.40.50.11350">
    <property type="match status" value="1"/>
</dbReference>
<dbReference type="InParanoid" id="D8M7W0"/>
<accession>D8M7W0</accession>
<gene>
    <name evidence="2" type="ORF">GSBLH_T00006738001</name>
</gene>
<dbReference type="GO" id="GO:0007095">
    <property type="term" value="P:mitotic G2 DNA damage checkpoint signaling"/>
    <property type="evidence" value="ECO:0007669"/>
    <property type="project" value="InterPro"/>
</dbReference>
<proteinExistence type="predicted"/>
<evidence type="ECO:0000256" key="1">
    <source>
        <dbReference type="SAM" id="MobiDB-lite"/>
    </source>
</evidence>
<protein>
    <submittedName>
        <fullName evidence="2">Uncharacterized protein</fullName>
    </submittedName>
</protein>
<dbReference type="CDD" id="cd17741">
    <property type="entry name" value="BRCT_nibrin"/>
    <property type="match status" value="1"/>
</dbReference>
<feature type="compositionally biased region" description="Low complexity" evidence="1">
    <location>
        <begin position="36"/>
        <end position="47"/>
    </location>
</feature>
<sequence>MSNPDLGDNDLNDVNENAMNSLNDIDSASDSDSDSNSDFSGSNASNSQPDRSISSSASGHDEFDAVLDSMSQQMQSSSSSSDQSLPETESSNCQNTPLAESVSKSSLFRLTDFDCSESNEGWEQAIPPPATNSTRAKRLWLKRRNLLLEFADHQNNFDLSDPNSKYIVFWPIFAGIGNNLAVFAEVMLIAMRSNRKFLVYDWDTLRSYFYLPFQFEVITEKVWERDPDTLIVEKTNQCPFSPVDACHGKVDAKFIVMRSTCLTVQQLIKERSDKSWITDRGIMAKTLVAPQEMVHHVLRFLYREAMTPRPWVQAQIASFQARVQWESHYVIGIHVRTGGMGHEGTRWGRFLNEKDVAVFKAYASSLTNSFQNGAAQGMNLRRADPNERDRIEVKMKAKLPVLWYVVSDQDAQKDAWKEEFGEMVAFTQCEMKHTNKGRQKKADPGFTCALLENYLLSLADTMVLTTRSTYGYLARHRTNVPFVTVDLGDYQKWAKMTRAQKEVVPLSTWTTFLGMWILEDLSSPGRKEVYALLREMDDWAWFLFEMFVLGYQIASTIRISQSAISRQHICLEVDNHYDASEPSSVMKLSIQDMNTKHGSKWNQIPFKSITLTKADECGVLSLTSSYSFQISWEPFVICFSRVPAPQRKTLQAKCKQLGAHYLKSYQPKEVQYLIVEDAFEITGKLLQALIDCAFIVTPTFIDALLPISNSSSSTCLLLLLPNPLHFAPKQSTFPIDTSPLPKRASLFHSFTFHFLSTSSPYIEIVRSAQGAVHLEEASFPASSDSFFVVFKEVENSSESVLTDTQTVMMSRSLAEDVLEWVQKGWMPLEEQEVMKERRKGKKR</sequence>
<organism evidence="2">
    <name type="scientific">Blastocystis hominis</name>
    <dbReference type="NCBI Taxonomy" id="12968"/>
    <lineage>
        <taxon>Eukaryota</taxon>
        <taxon>Sar</taxon>
        <taxon>Stramenopiles</taxon>
        <taxon>Bigyra</taxon>
        <taxon>Opalozoa</taxon>
        <taxon>Opalinata</taxon>
        <taxon>Blastocystidae</taxon>
        <taxon>Blastocystis</taxon>
    </lineage>
</organism>
<dbReference type="SUPFAM" id="SSF52113">
    <property type="entry name" value="BRCT domain"/>
    <property type="match status" value="1"/>
</dbReference>
<feature type="region of interest" description="Disordered" evidence="1">
    <location>
        <begin position="1"/>
        <end position="97"/>
    </location>
</feature>
<feature type="compositionally biased region" description="Polar residues" evidence="1">
    <location>
        <begin position="85"/>
        <end position="97"/>
    </location>
</feature>
<dbReference type="GO" id="GO:0003684">
    <property type="term" value="F:damaged DNA binding"/>
    <property type="evidence" value="ECO:0007669"/>
    <property type="project" value="TreeGrafter"/>
</dbReference>
<reference evidence="2" key="1">
    <citation type="submission" date="2010-02" db="EMBL/GenBank/DDBJ databases">
        <title>Sequencing and annotation of the Blastocystis hominis genome.</title>
        <authorList>
            <person name="Wincker P."/>
        </authorList>
    </citation>
    <scope>NUCLEOTIDE SEQUENCE</scope>
    <source>
        <strain evidence="2">Singapore isolate B</strain>
    </source>
</reference>
<dbReference type="GO" id="GO:0000724">
    <property type="term" value="P:double-strand break repair via homologous recombination"/>
    <property type="evidence" value="ECO:0007669"/>
    <property type="project" value="TreeGrafter"/>
</dbReference>
<dbReference type="Proteomes" id="UP000008312">
    <property type="component" value="Unassembled WGS sequence"/>
</dbReference>
<dbReference type="PANTHER" id="PTHR12162:SF0">
    <property type="entry name" value="NIBRIN"/>
    <property type="match status" value="1"/>
</dbReference>
<name>D8M7W0_BLAHO</name>
<dbReference type="RefSeq" id="XP_012898197.1">
    <property type="nucleotide sequence ID" value="XM_013042743.1"/>
</dbReference>
<feature type="compositionally biased region" description="Polar residues" evidence="1">
    <location>
        <begin position="48"/>
        <end position="58"/>
    </location>
</feature>
<dbReference type="InterPro" id="IPR040227">
    <property type="entry name" value="Nibrin-rel"/>
</dbReference>
<dbReference type="GeneID" id="24922862"/>
<dbReference type="AlphaFoldDB" id="D8M7W0"/>
<evidence type="ECO:0000313" key="2">
    <source>
        <dbReference type="EMBL" id="CBK24149.2"/>
    </source>
</evidence>
<evidence type="ECO:0000313" key="3">
    <source>
        <dbReference type="Proteomes" id="UP000008312"/>
    </source>
</evidence>
<dbReference type="EMBL" id="FN668683">
    <property type="protein sequence ID" value="CBK24149.2"/>
    <property type="molecule type" value="Genomic_DNA"/>
</dbReference>
<dbReference type="InterPro" id="IPR036420">
    <property type="entry name" value="BRCT_dom_sf"/>
</dbReference>
<dbReference type="PANTHER" id="PTHR12162">
    <property type="entry name" value="NIBRIN-RELATED"/>
    <property type="match status" value="1"/>
</dbReference>
<dbReference type="GO" id="GO:0030870">
    <property type="term" value="C:Mre11 complex"/>
    <property type="evidence" value="ECO:0007669"/>
    <property type="project" value="InterPro"/>
</dbReference>
<feature type="compositionally biased region" description="Low complexity" evidence="1">
    <location>
        <begin position="68"/>
        <end position="84"/>
    </location>
</feature>
<dbReference type="Gene3D" id="3.40.50.10190">
    <property type="entry name" value="BRCT domain"/>
    <property type="match status" value="1"/>
</dbReference>
<dbReference type="OrthoDB" id="428346at2759"/>
<dbReference type="Gene3D" id="2.60.200.20">
    <property type="match status" value="1"/>
</dbReference>